<keyword evidence="2" id="KW-1185">Reference proteome</keyword>
<organism evidence="1 2">
    <name type="scientific">Christensenella hongkongensis</name>
    <dbReference type="NCBI Taxonomy" id="270498"/>
    <lineage>
        <taxon>Bacteria</taxon>
        <taxon>Bacillati</taxon>
        <taxon>Bacillota</taxon>
        <taxon>Clostridia</taxon>
        <taxon>Christensenellales</taxon>
        <taxon>Christensenellaceae</taxon>
        <taxon>Christensenella</taxon>
    </lineage>
</organism>
<gene>
    <name evidence="1" type="ORF">CHK_2022</name>
</gene>
<dbReference type="Proteomes" id="UP000034076">
    <property type="component" value="Unassembled WGS sequence"/>
</dbReference>
<comment type="caution">
    <text evidence="1">The sequence shown here is derived from an EMBL/GenBank/DDBJ whole genome shotgun (WGS) entry which is preliminary data.</text>
</comment>
<proteinExistence type="predicted"/>
<dbReference type="STRING" id="270498.CHK_2022"/>
<dbReference type="RefSeq" id="WP_156415096.1">
    <property type="nucleotide sequence ID" value="NZ_CAUERS010000131.1"/>
</dbReference>
<evidence type="ECO:0000313" key="2">
    <source>
        <dbReference type="Proteomes" id="UP000034076"/>
    </source>
</evidence>
<dbReference type="AlphaFoldDB" id="A0A0M2NHX5"/>
<name>A0A0M2NHX5_9FIRM</name>
<evidence type="ECO:0000313" key="1">
    <source>
        <dbReference type="EMBL" id="KKI50556.1"/>
    </source>
</evidence>
<sequence>MKNYDARLHEIKIIYSRLTIENKWKLLLLAKDIKNIQEGKNKRIMK</sequence>
<dbReference type="EMBL" id="LAYJ01000105">
    <property type="protein sequence ID" value="KKI50556.1"/>
    <property type="molecule type" value="Genomic_DNA"/>
</dbReference>
<protein>
    <submittedName>
        <fullName evidence="1">Uncharacterized protein</fullName>
    </submittedName>
</protein>
<accession>A0A0M2NHX5</accession>
<reference evidence="1 2" key="1">
    <citation type="submission" date="2015-04" db="EMBL/GenBank/DDBJ databases">
        <title>Draft genome sequence of bacteremic isolate Catabacter hongkongensis type strain HKU16T.</title>
        <authorList>
            <person name="Lau S.K."/>
            <person name="Teng J.L."/>
            <person name="Huang Y."/>
            <person name="Curreem S.O."/>
            <person name="Tsui S.K."/>
            <person name="Woo P.C."/>
        </authorList>
    </citation>
    <scope>NUCLEOTIDE SEQUENCE [LARGE SCALE GENOMIC DNA]</scope>
    <source>
        <strain evidence="1 2">HKU16</strain>
    </source>
</reference>